<dbReference type="PROSITE" id="PS50887">
    <property type="entry name" value="GGDEF"/>
    <property type="match status" value="1"/>
</dbReference>
<dbReference type="InterPro" id="IPR000014">
    <property type="entry name" value="PAS"/>
</dbReference>
<sequence>MADSIDRAIVEGRVYPSASDILPGGTATAALPNWSLLRLSPGLLALTGWESAEALIQASGGALYDLFCPEDRPCILAALESLLASAGRIKAEYRLLRRSLPPLWVTLCAGLVDTEALGIHLECFLLDLSDLRRAEAELSERCQTLAEQARRETMTGLLNKDAFRLDVRTYLSAAGPEETYALLVTDLDDFKRFNDRYGHTFGDQVLLAFAAILSRSFGPGALCGRYGGDEFVVFLPGTAPRTAEEALHGLYRNLKCRRKGDPMFQCSVGAACGKGPAEYSRLFDRADAALYRAKRAGKNRFQMDRGGL</sequence>
<name>A0A0S2W6C8_9FIRM</name>
<dbReference type="STRING" id="1297617.IB211_02510"/>
<dbReference type="InterPro" id="IPR035965">
    <property type="entry name" value="PAS-like_dom_sf"/>
</dbReference>
<dbReference type="InterPro" id="IPR043128">
    <property type="entry name" value="Rev_trsase/Diguanyl_cyclase"/>
</dbReference>
<dbReference type="SUPFAM" id="SSF55073">
    <property type="entry name" value="Nucleotide cyclase"/>
    <property type="match status" value="1"/>
</dbReference>
<dbReference type="GO" id="GO:0043709">
    <property type="term" value="P:cell adhesion involved in single-species biofilm formation"/>
    <property type="evidence" value="ECO:0007669"/>
    <property type="project" value="TreeGrafter"/>
</dbReference>
<dbReference type="GO" id="GO:0005886">
    <property type="term" value="C:plasma membrane"/>
    <property type="evidence" value="ECO:0007669"/>
    <property type="project" value="TreeGrafter"/>
</dbReference>
<dbReference type="InterPro" id="IPR000160">
    <property type="entry name" value="GGDEF_dom"/>
</dbReference>
<dbReference type="Proteomes" id="UP000064844">
    <property type="component" value="Chromosome"/>
</dbReference>
<dbReference type="AlphaFoldDB" id="A0A0S2W6C8"/>
<evidence type="ECO:0000259" key="2">
    <source>
        <dbReference type="PROSITE" id="PS50887"/>
    </source>
</evidence>
<dbReference type="eggNOG" id="COG2199">
    <property type="taxonomic scope" value="Bacteria"/>
</dbReference>
<reference evidence="5" key="2">
    <citation type="submission" date="2015-04" db="EMBL/GenBank/DDBJ databases">
        <title>A butyrogenic pathway from the amino acid lysine in a human gut commensal.</title>
        <authorList>
            <person name="de Vos W.M."/>
            <person name="Bui N.T.P."/>
            <person name="Plugge C.M."/>
            <person name="Ritari J."/>
        </authorList>
    </citation>
    <scope>NUCLEOTIDE SEQUENCE [LARGE SCALE GENOMIC DNA]</scope>
    <source>
        <strain evidence="5">AF211</strain>
    </source>
</reference>
<organism evidence="3 5">
    <name type="scientific">Intestinimonas butyriciproducens</name>
    <dbReference type="NCBI Taxonomy" id="1297617"/>
    <lineage>
        <taxon>Bacteria</taxon>
        <taxon>Bacillati</taxon>
        <taxon>Bacillota</taxon>
        <taxon>Clostridia</taxon>
        <taxon>Eubacteriales</taxon>
        <taxon>Intestinimonas</taxon>
    </lineage>
</organism>
<dbReference type="NCBIfam" id="TIGR00254">
    <property type="entry name" value="GGDEF"/>
    <property type="match status" value="1"/>
</dbReference>
<evidence type="ECO:0000313" key="5">
    <source>
        <dbReference type="Proteomes" id="UP000064844"/>
    </source>
</evidence>
<evidence type="ECO:0000313" key="4">
    <source>
        <dbReference type="EMBL" id="PVY54592.1"/>
    </source>
</evidence>
<dbReference type="InterPro" id="IPR029787">
    <property type="entry name" value="Nucleotide_cyclase"/>
</dbReference>
<dbReference type="PROSITE" id="PS50112">
    <property type="entry name" value="PAS"/>
    <property type="match status" value="1"/>
</dbReference>
<dbReference type="SMART" id="SM00267">
    <property type="entry name" value="GGDEF"/>
    <property type="match status" value="1"/>
</dbReference>
<dbReference type="CDD" id="cd01949">
    <property type="entry name" value="GGDEF"/>
    <property type="match status" value="1"/>
</dbReference>
<dbReference type="PANTHER" id="PTHR45138:SF9">
    <property type="entry name" value="DIGUANYLATE CYCLASE DGCM-RELATED"/>
    <property type="match status" value="1"/>
</dbReference>
<dbReference type="EMBL" id="QEKK01000005">
    <property type="protein sequence ID" value="PVY54592.1"/>
    <property type="molecule type" value="Genomic_DNA"/>
</dbReference>
<dbReference type="EMBL" id="CP011307">
    <property type="protein sequence ID" value="ALP94901.1"/>
    <property type="molecule type" value="Genomic_DNA"/>
</dbReference>
<gene>
    <name evidence="4" type="ORF">C7373_1056</name>
    <name evidence="3" type="ORF">IB211_02510</name>
</gene>
<evidence type="ECO:0000313" key="3">
    <source>
        <dbReference type="EMBL" id="ALP94901.1"/>
    </source>
</evidence>
<dbReference type="GO" id="GO:0052621">
    <property type="term" value="F:diguanylate cyclase activity"/>
    <property type="evidence" value="ECO:0007669"/>
    <property type="project" value="TreeGrafter"/>
</dbReference>
<dbReference type="KEGG" id="ibu:IB211_02510"/>
<dbReference type="PATRIC" id="fig|1297617.4.peg.2581"/>
<dbReference type="OrthoDB" id="9783388at2"/>
<evidence type="ECO:0000259" key="1">
    <source>
        <dbReference type="PROSITE" id="PS50112"/>
    </source>
</evidence>
<dbReference type="Pfam" id="PF00990">
    <property type="entry name" value="GGDEF"/>
    <property type="match status" value="1"/>
</dbReference>
<keyword evidence="5" id="KW-1185">Reference proteome</keyword>
<dbReference type="GeneID" id="93230004"/>
<dbReference type="Gene3D" id="3.30.70.270">
    <property type="match status" value="1"/>
</dbReference>
<dbReference type="PANTHER" id="PTHR45138">
    <property type="entry name" value="REGULATORY COMPONENTS OF SENSORY TRANSDUCTION SYSTEM"/>
    <property type="match status" value="1"/>
</dbReference>
<proteinExistence type="predicted"/>
<evidence type="ECO:0000313" key="6">
    <source>
        <dbReference type="Proteomes" id="UP000245778"/>
    </source>
</evidence>
<dbReference type="GO" id="GO:1902201">
    <property type="term" value="P:negative regulation of bacterial-type flagellum-dependent cell motility"/>
    <property type="evidence" value="ECO:0007669"/>
    <property type="project" value="TreeGrafter"/>
</dbReference>
<dbReference type="RefSeq" id="WP_058118222.1">
    <property type="nucleotide sequence ID" value="NZ_CP011307.1"/>
</dbReference>
<dbReference type="CDD" id="cd00130">
    <property type="entry name" value="PAS"/>
    <property type="match status" value="1"/>
</dbReference>
<reference evidence="3 5" key="1">
    <citation type="journal article" date="2015" name="Nat. Commun.">
        <title>Production of butyrate from lysine and the Amadori product fructoselysine by a human gut commensal.</title>
        <authorList>
            <person name="Bui T.P."/>
            <person name="Ritari J."/>
            <person name="Boeren S."/>
            <person name="de Waard P."/>
            <person name="Plugge C.M."/>
            <person name="de Vos W.M."/>
        </authorList>
    </citation>
    <scope>NUCLEOTIDE SEQUENCE [LARGE SCALE GENOMIC DNA]</scope>
    <source>
        <strain evidence="3 5">AF211</strain>
    </source>
</reference>
<dbReference type="InterPro" id="IPR050469">
    <property type="entry name" value="Diguanylate_Cyclase"/>
</dbReference>
<feature type="domain" description="PAS" evidence="1">
    <location>
        <begin position="36"/>
        <end position="86"/>
    </location>
</feature>
<protein>
    <submittedName>
        <fullName evidence="4">Diguanylate cyclase (GGDEF)-like protein</fullName>
    </submittedName>
    <submittedName>
        <fullName evidence="3">GGDEF domain</fullName>
    </submittedName>
</protein>
<dbReference type="SUPFAM" id="SSF55785">
    <property type="entry name" value="PYP-like sensor domain (PAS domain)"/>
    <property type="match status" value="1"/>
</dbReference>
<reference evidence="4 6" key="3">
    <citation type="submission" date="2018-04" db="EMBL/GenBank/DDBJ databases">
        <title>Genomic Encyclopedia of Type Strains, Phase IV (KMG-IV): sequencing the most valuable type-strain genomes for metagenomic binning, comparative biology and taxonomic classification.</title>
        <authorList>
            <person name="Goeker M."/>
        </authorList>
    </citation>
    <scope>NUCLEOTIDE SEQUENCE [LARGE SCALE GENOMIC DNA]</scope>
    <source>
        <strain evidence="4 6">DSM 26588</strain>
    </source>
</reference>
<dbReference type="Proteomes" id="UP000245778">
    <property type="component" value="Unassembled WGS sequence"/>
</dbReference>
<accession>A0A0S2W6C8</accession>
<dbReference type="Gene3D" id="3.30.450.20">
    <property type="entry name" value="PAS domain"/>
    <property type="match status" value="1"/>
</dbReference>
<feature type="domain" description="GGDEF" evidence="2">
    <location>
        <begin position="178"/>
        <end position="306"/>
    </location>
</feature>